<reference evidence="1 2" key="1">
    <citation type="journal article" date="2019" name="Nat. Microbiol.">
        <title>Mediterranean grassland soil C-N compound turnover is dependent on rainfall and depth, and is mediated by genomically divergent microorganisms.</title>
        <authorList>
            <person name="Diamond S."/>
            <person name="Andeer P.F."/>
            <person name="Li Z."/>
            <person name="Crits-Christoph A."/>
            <person name="Burstein D."/>
            <person name="Anantharaman K."/>
            <person name="Lane K.R."/>
            <person name="Thomas B.C."/>
            <person name="Pan C."/>
            <person name="Northen T.R."/>
            <person name="Banfield J.F."/>
        </authorList>
    </citation>
    <scope>NUCLEOTIDE SEQUENCE [LARGE SCALE GENOMIC DNA]</scope>
    <source>
        <strain evidence="1">WS_3</strain>
    </source>
</reference>
<dbReference type="EMBL" id="VBOT01000217">
    <property type="protein sequence ID" value="TMQ46881.1"/>
    <property type="molecule type" value="Genomic_DNA"/>
</dbReference>
<gene>
    <name evidence="1" type="ORF">E6K73_14490</name>
</gene>
<dbReference type="Proteomes" id="UP000320184">
    <property type="component" value="Unassembled WGS sequence"/>
</dbReference>
<evidence type="ECO:0000313" key="1">
    <source>
        <dbReference type="EMBL" id="TMQ46881.1"/>
    </source>
</evidence>
<dbReference type="AlphaFoldDB" id="A0A538S694"/>
<organism evidence="1 2">
    <name type="scientific">Eiseniibacteriota bacterium</name>
    <dbReference type="NCBI Taxonomy" id="2212470"/>
    <lineage>
        <taxon>Bacteria</taxon>
        <taxon>Candidatus Eiseniibacteriota</taxon>
    </lineage>
</organism>
<evidence type="ECO:0000313" key="2">
    <source>
        <dbReference type="Proteomes" id="UP000320184"/>
    </source>
</evidence>
<proteinExistence type="predicted"/>
<accession>A0A538S694</accession>
<protein>
    <submittedName>
        <fullName evidence="1">Uncharacterized protein</fullName>
    </submittedName>
</protein>
<sequence>MLDLFKTNGSSPPADITVQNEGSIYILRGRTDIGKDWIEEHCQEGDYNPFGEGARLVEHRYIADIVEGAAGDGLRVEMQ</sequence>
<comment type="caution">
    <text evidence="1">The sequence shown here is derived from an EMBL/GenBank/DDBJ whole genome shotgun (WGS) entry which is preliminary data.</text>
</comment>
<name>A0A538S694_UNCEI</name>